<gene>
    <name evidence="8" type="ORF">PGLA1383_LOCUS28123</name>
</gene>
<evidence type="ECO:0000313" key="8">
    <source>
        <dbReference type="EMBL" id="CAE8610296.1"/>
    </source>
</evidence>
<evidence type="ECO:0000313" key="9">
    <source>
        <dbReference type="Proteomes" id="UP000654075"/>
    </source>
</evidence>
<keyword evidence="2" id="KW-0479">Metal-binding</keyword>
<dbReference type="InterPro" id="IPR018121">
    <property type="entry name" value="7-in-absentia-prot_TRAF-dom"/>
</dbReference>
<dbReference type="SUPFAM" id="SSF49599">
    <property type="entry name" value="TRAF domain-like"/>
    <property type="match status" value="1"/>
</dbReference>
<keyword evidence="3" id="KW-0863">Zinc-finger</keyword>
<dbReference type="Gene3D" id="2.40.50.140">
    <property type="entry name" value="Nucleic acid-binding proteins"/>
    <property type="match status" value="1"/>
</dbReference>
<feature type="region of interest" description="Disordered" evidence="5">
    <location>
        <begin position="468"/>
        <end position="657"/>
    </location>
</feature>
<comment type="similarity">
    <text evidence="1">Belongs to the SINA (Seven in absentia) family.</text>
</comment>
<dbReference type="EMBL" id="CAJNNV010024614">
    <property type="protein sequence ID" value="CAE8610296.1"/>
    <property type="molecule type" value="Genomic_DNA"/>
</dbReference>
<name>A0A813F9T4_POLGL</name>
<dbReference type="Proteomes" id="UP000654075">
    <property type="component" value="Unassembled WGS sequence"/>
</dbReference>
<comment type="caution">
    <text evidence="8">The sequence shown here is derived from an EMBL/GenBank/DDBJ whole genome shotgun (WGS) entry which is preliminary data.</text>
</comment>
<feature type="domain" description="Replication factor A C-terminal" evidence="7">
    <location>
        <begin position="247"/>
        <end position="324"/>
    </location>
</feature>
<keyword evidence="4" id="KW-0862">Zinc</keyword>
<proteinExistence type="inferred from homology"/>
<evidence type="ECO:0000256" key="5">
    <source>
        <dbReference type="SAM" id="MobiDB-lite"/>
    </source>
</evidence>
<evidence type="ECO:0000259" key="6">
    <source>
        <dbReference type="Pfam" id="PF03145"/>
    </source>
</evidence>
<evidence type="ECO:0000259" key="7">
    <source>
        <dbReference type="Pfam" id="PF08646"/>
    </source>
</evidence>
<dbReference type="GO" id="GO:0006511">
    <property type="term" value="P:ubiquitin-dependent protein catabolic process"/>
    <property type="evidence" value="ECO:0007669"/>
    <property type="project" value="InterPro"/>
</dbReference>
<dbReference type="InterPro" id="IPR013955">
    <property type="entry name" value="Rep_factor-A_C"/>
</dbReference>
<evidence type="ECO:0000256" key="2">
    <source>
        <dbReference type="ARBA" id="ARBA00022723"/>
    </source>
</evidence>
<dbReference type="Pfam" id="PF08646">
    <property type="entry name" value="Rep_fac-A_C"/>
    <property type="match status" value="1"/>
</dbReference>
<feature type="compositionally biased region" description="Polar residues" evidence="5">
    <location>
        <begin position="645"/>
        <end position="657"/>
    </location>
</feature>
<dbReference type="InterPro" id="IPR008974">
    <property type="entry name" value="TRAF-like"/>
</dbReference>
<dbReference type="Pfam" id="PF03145">
    <property type="entry name" value="Sina_TRAF"/>
    <property type="match status" value="1"/>
</dbReference>
<keyword evidence="9" id="KW-1185">Reference proteome</keyword>
<organism evidence="8 9">
    <name type="scientific">Polarella glacialis</name>
    <name type="common">Dinoflagellate</name>
    <dbReference type="NCBI Taxonomy" id="89957"/>
    <lineage>
        <taxon>Eukaryota</taxon>
        <taxon>Sar</taxon>
        <taxon>Alveolata</taxon>
        <taxon>Dinophyceae</taxon>
        <taxon>Suessiales</taxon>
        <taxon>Suessiaceae</taxon>
        <taxon>Polarella</taxon>
    </lineage>
</organism>
<dbReference type="GO" id="GO:0005737">
    <property type="term" value="C:cytoplasm"/>
    <property type="evidence" value="ECO:0007669"/>
    <property type="project" value="InterPro"/>
</dbReference>
<evidence type="ECO:0000256" key="3">
    <source>
        <dbReference type="ARBA" id="ARBA00022771"/>
    </source>
</evidence>
<accession>A0A813F9T4</accession>
<dbReference type="SUPFAM" id="SSF50249">
    <property type="entry name" value="Nucleic acid-binding proteins"/>
    <property type="match status" value="1"/>
</dbReference>
<feature type="non-terminal residue" evidence="8">
    <location>
        <position position="657"/>
    </location>
</feature>
<protein>
    <submittedName>
        <fullName evidence="8">Uncharacterized protein</fullName>
    </submittedName>
</protein>
<dbReference type="AlphaFoldDB" id="A0A813F9T4"/>
<dbReference type="GO" id="GO:0008270">
    <property type="term" value="F:zinc ion binding"/>
    <property type="evidence" value="ECO:0007669"/>
    <property type="project" value="UniProtKB-KW"/>
</dbReference>
<dbReference type="InterPro" id="IPR012340">
    <property type="entry name" value="NA-bd_OB-fold"/>
</dbReference>
<sequence>MSEECILSHLSERHSFRMSTDCMASFGVVHYFRPLSLQSLVHSERELPGTVYSAHGSTFLLRMVTDSERYHCFVQLVGPQPRTVRFQCRLTYEVGARCHQWTGPLSSVATPIQQVMDMGDCLSVARNILLECSQGEAQARALAIRLEVRLQGELPPFRYGDCASKRHCSLKRVKRAIQEHAIGDQAEYFSVVARLARVGSRSGKLVYRACGGEQEVDGRSAICGAPLCGSSGSGLVGDTTEAAGASGECLVCGSTTKGVPRLMMPCLFTDDEDSLGVQVFHDAAEQLLGLTAEEVEVLQQGSQESFDARLQQQCSSEAWQLTLRTFMLKKQGQSVPAAACIDAFPVACQGETGPCNIFVATKKCRISQQASQMPQLALSLRCKALVGDSCAARTSSSSIGSVLSTPPNATCTALPSKSMSASLYLSVPSIPSTSVLAPRVFIPNLGKPRPVPALRFAGIRPSLQGCSGLGAAPPEEPGVGDVLGFNFAPPPPPQMPPPASEDARLGAKPPSSSDRSRTGAAKLSFGGLDAGVPLEPVDEPCDSSLDTIASPGGVGGSPGEADSEEGSGRPPSSRPVMVPRLSMPTTGQANMLVPPIMASSDAPQGDGSAAASANGSSGVSGVPLRLPGVPGREESSACEEAASHGVTQFRSTTTPQK</sequence>
<feature type="compositionally biased region" description="Pro residues" evidence="5">
    <location>
        <begin position="488"/>
        <end position="499"/>
    </location>
</feature>
<evidence type="ECO:0000256" key="1">
    <source>
        <dbReference type="ARBA" id="ARBA00009119"/>
    </source>
</evidence>
<feature type="compositionally biased region" description="Low complexity" evidence="5">
    <location>
        <begin position="605"/>
        <end position="621"/>
    </location>
</feature>
<dbReference type="Gene3D" id="2.60.210.10">
    <property type="entry name" value="Apoptosis, Tumor Necrosis Factor Receptor Associated Protein 2, Chain A"/>
    <property type="match status" value="1"/>
</dbReference>
<evidence type="ECO:0000256" key="4">
    <source>
        <dbReference type="ARBA" id="ARBA00022833"/>
    </source>
</evidence>
<feature type="domain" description="Seven-in-absentia protein TRAF-like" evidence="6">
    <location>
        <begin position="53"/>
        <end position="135"/>
    </location>
</feature>
<reference evidence="8" key="1">
    <citation type="submission" date="2021-02" db="EMBL/GenBank/DDBJ databases">
        <authorList>
            <person name="Dougan E. K."/>
            <person name="Rhodes N."/>
            <person name="Thang M."/>
            <person name="Chan C."/>
        </authorList>
    </citation>
    <scope>NUCLEOTIDE SEQUENCE</scope>
</reference>